<dbReference type="InterPro" id="IPR024156">
    <property type="entry name" value="Small_GTPase_ARF"/>
</dbReference>
<dbReference type="AlphaFoldDB" id="A0AA39WCY9"/>
<dbReference type="PANTHER" id="PTHR11711">
    <property type="entry name" value="ADP RIBOSYLATION FACTOR-RELATED"/>
    <property type="match status" value="1"/>
</dbReference>
<dbReference type="SUPFAM" id="SSF52540">
    <property type="entry name" value="P-loop containing nucleoside triphosphate hydrolases"/>
    <property type="match status" value="1"/>
</dbReference>
<feature type="binding site" evidence="3">
    <location>
        <begin position="136"/>
        <end position="139"/>
    </location>
    <ligand>
        <name>GTP</name>
        <dbReference type="ChEBI" id="CHEBI:37565"/>
    </ligand>
</feature>
<keyword evidence="4" id="KW-0460">Magnesium</keyword>
<dbReference type="Pfam" id="PF00025">
    <property type="entry name" value="Arf"/>
    <property type="match status" value="1"/>
</dbReference>
<protein>
    <submittedName>
        <fullName evidence="5">P-loop containing nucleoside triphosphate hydrolase protein</fullName>
    </submittedName>
</protein>
<feature type="binding site" evidence="4">
    <location>
        <position position="28"/>
    </location>
    <ligand>
        <name>Mg(2+)</name>
        <dbReference type="ChEBI" id="CHEBI:18420"/>
    </ligand>
</feature>
<comment type="caution">
    <text evidence="5">The sequence shown here is derived from an EMBL/GenBank/DDBJ whole genome shotgun (WGS) entry which is preliminary data.</text>
</comment>
<gene>
    <name evidence="5" type="ORF">B0T14DRAFT_342507</name>
</gene>
<keyword evidence="1 3" id="KW-0547">Nucleotide-binding</keyword>
<dbReference type="InterPro" id="IPR006689">
    <property type="entry name" value="Small_GTPase_ARF/SAR"/>
</dbReference>
<proteinExistence type="predicted"/>
<keyword evidence="2 3" id="KW-0342">GTP-binding</keyword>
<feature type="binding site" evidence="3">
    <location>
        <begin position="21"/>
        <end position="28"/>
    </location>
    <ligand>
        <name>GTP</name>
        <dbReference type="ChEBI" id="CHEBI:37565"/>
    </ligand>
</feature>
<organism evidence="5 6">
    <name type="scientific">Immersiella caudata</name>
    <dbReference type="NCBI Taxonomy" id="314043"/>
    <lineage>
        <taxon>Eukaryota</taxon>
        <taxon>Fungi</taxon>
        <taxon>Dikarya</taxon>
        <taxon>Ascomycota</taxon>
        <taxon>Pezizomycotina</taxon>
        <taxon>Sordariomycetes</taxon>
        <taxon>Sordariomycetidae</taxon>
        <taxon>Sordariales</taxon>
        <taxon>Lasiosphaeriaceae</taxon>
        <taxon>Immersiella</taxon>
    </lineage>
</organism>
<keyword evidence="4" id="KW-0479">Metal-binding</keyword>
<evidence type="ECO:0000256" key="4">
    <source>
        <dbReference type="PIRSR" id="PIRSR606689-2"/>
    </source>
</evidence>
<dbReference type="InterPro" id="IPR027417">
    <property type="entry name" value="P-loop_NTPase"/>
</dbReference>
<dbReference type="GO" id="GO:0005525">
    <property type="term" value="F:GTP binding"/>
    <property type="evidence" value="ECO:0007669"/>
    <property type="project" value="UniProtKB-KW"/>
</dbReference>
<dbReference type="GO" id="GO:0046872">
    <property type="term" value="F:metal ion binding"/>
    <property type="evidence" value="ECO:0007669"/>
    <property type="project" value="UniProtKB-KW"/>
</dbReference>
<evidence type="ECO:0000256" key="3">
    <source>
        <dbReference type="PIRSR" id="PIRSR606689-1"/>
    </source>
</evidence>
<sequence>MKSILSRFFNHDPLPNISIMGLEGAGKTTLLYKLSKSRKVIDTFPTIGLHIQTSTIQPCTRFTARVADAGGCGRMYSLVRYAMLEAPVVALVWVVDVNDTDQLSYSVDELERLLFADFDKGGQGFAPSIPIMVLANKVDLHPSQQILGKIRSEFEKLLKNRHWAFFETSSIATPWPEASGLEAAFTWLNEAVAPPKIETLTEAKKKPVEDVLSDMRSPAALSAKLESWLSKAEEDPVTAEHLLNQFEALDLPSWDHYTHLRLAYILLLKYGRRVGKDKIFDGFKDYIDKSGKVHGKSFHMTMTYFWVQMVHLGVAGMQGLLESHTLQAADANEEEDPNPSPLDDFAHFLAVNSYLVDGQLWADYYSKEVLMSPEAKQGVQFPDIKKLPDVLYPTKTEKVRIGENNGMCTASMMA</sequence>
<feature type="binding site" evidence="4">
    <location>
        <position position="46"/>
    </location>
    <ligand>
        <name>Mg(2+)</name>
        <dbReference type="ChEBI" id="CHEBI:18420"/>
    </ligand>
</feature>
<reference evidence="5" key="1">
    <citation type="submission" date="2023-06" db="EMBL/GenBank/DDBJ databases">
        <title>Genome-scale phylogeny and comparative genomics of the fungal order Sordariales.</title>
        <authorList>
            <consortium name="Lawrence Berkeley National Laboratory"/>
            <person name="Hensen N."/>
            <person name="Bonometti L."/>
            <person name="Westerberg I."/>
            <person name="Brannstrom I.O."/>
            <person name="Guillou S."/>
            <person name="Cros-Aarteil S."/>
            <person name="Calhoun S."/>
            <person name="Haridas S."/>
            <person name="Kuo A."/>
            <person name="Mondo S."/>
            <person name="Pangilinan J."/>
            <person name="Riley R."/>
            <person name="Labutti K."/>
            <person name="Andreopoulos B."/>
            <person name="Lipzen A."/>
            <person name="Chen C."/>
            <person name="Yanf M."/>
            <person name="Daum C."/>
            <person name="Ng V."/>
            <person name="Clum A."/>
            <person name="Steindorff A."/>
            <person name="Ohm R."/>
            <person name="Martin F."/>
            <person name="Silar P."/>
            <person name="Natvig D."/>
            <person name="Lalanne C."/>
            <person name="Gautier V."/>
            <person name="Ament-Velasquez S.L."/>
            <person name="Kruys A."/>
            <person name="Hutchinson M.I."/>
            <person name="Powell A.J."/>
            <person name="Barry K."/>
            <person name="Miller A.N."/>
            <person name="Grigoriev I.V."/>
            <person name="Debuchy R."/>
            <person name="Gladieux P."/>
            <person name="Thoren M.H."/>
            <person name="Johannesson H."/>
        </authorList>
    </citation>
    <scope>NUCLEOTIDE SEQUENCE</scope>
    <source>
        <strain evidence="5">CBS 606.72</strain>
    </source>
</reference>
<dbReference type="Proteomes" id="UP001175000">
    <property type="component" value="Unassembled WGS sequence"/>
</dbReference>
<evidence type="ECO:0000313" key="6">
    <source>
        <dbReference type="Proteomes" id="UP001175000"/>
    </source>
</evidence>
<keyword evidence="5" id="KW-0378">Hydrolase</keyword>
<dbReference type="SMART" id="SM00177">
    <property type="entry name" value="ARF"/>
    <property type="match status" value="1"/>
</dbReference>
<dbReference type="Gene3D" id="3.40.50.300">
    <property type="entry name" value="P-loop containing nucleotide triphosphate hydrolases"/>
    <property type="match status" value="1"/>
</dbReference>
<evidence type="ECO:0000256" key="1">
    <source>
        <dbReference type="ARBA" id="ARBA00022741"/>
    </source>
</evidence>
<evidence type="ECO:0000313" key="5">
    <source>
        <dbReference type="EMBL" id="KAK0612191.1"/>
    </source>
</evidence>
<evidence type="ECO:0000256" key="2">
    <source>
        <dbReference type="ARBA" id="ARBA00023134"/>
    </source>
</evidence>
<dbReference type="PROSITE" id="PS51417">
    <property type="entry name" value="ARF"/>
    <property type="match status" value="1"/>
</dbReference>
<keyword evidence="6" id="KW-1185">Reference proteome</keyword>
<accession>A0AA39WCY9</accession>
<dbReference type="EMBL" id="JAULSU010000007">
    <property type="protein sequence ID" value="KAK0612191.1"/>
    <property type="molecule type" value="Genomic_DNA"/>
</dbReference>
<dbReference type="GO" id="GO:0003924">
    <property type="term" value="F:GTPase activity"/>
    <property type="evidence" value="ECO:0007669"/>
    <property type="project" value="InterPro"/>
</dbReference>
<name>A0AA39WCY9_9PEZI</name>
<feature type="binding site" evidence="3">
    <location>
        <position position="71"/>
    </location>
    <ligand>
        <name>GTP</name>
        <dbReference type="ChEBI" id="CHEBI:37565"/>
    </ligand>
</feature>